<dbReference type="Gene3D" id="3.30.70.100">
    <property type="match status" value="1"/>
</dbReference>
<dbReference type="InterPro" id="IPR008000">
    <property type="entry name" value="Rham/fucose_mutarotase"/>
</dbReference>
<organism evidence="1 2">
    <name type="scientific">Arthrobacter psychrolactophilus</name>
    <dbReference type="NCBI Taxonomy" id="92442"/>
    <lineage>
        <taxon>Bacteria</taxon>
        <taxon>Bacillati</taxon>
        <taxon>Actinomycetota</taxon>
        <taxon>Actinomycetes</taxon>
        <taxon>Micrococcales</taxon>
        <taxon>Micrococcaceae</taxon>
        <taxon>Arthrobacter</taxon>
    </lineage>
</organism>
<name>A0A2V5IUR3_9MICC</name>
<evidence type="ECO:0000313" key="2">
    <source>
        <dbReference type="Proteomes" id="UP000247980"/>
    </source>
</evidence>
<dbReference type="RefSeq" id="WP_110485786.1">
    <property type="nucleotide sequence ID" value="NZ_QJVC01000015.1"/>
</dbReference>
<dbReference type="PANTHER" id="PTHR34389">
    <property type="entry name" value="L-RHAMNOSE MUTAROTASE"/>
    <property type="match status" value="1"/>
</dbReference>
<comment type="caution">
    <text evidence="1">The sequence shown here is derived from an EMBL/GenBank/DDBJ whole genome shotgun (WGS) entry which is preliminary data.</text>
</comment>
<dbReference type="PANTHER" id="PTHR34389:SF2">
    <property type="entry name" value="L-RHAMNOSE MUTAROTASE"/>
    <property type="match status" value="1"/>
</dbReference>
<dbReference type="GO" id="GO:0019301">
    <property type="term" value="P:rhamnose catabolic process"/>
    <property type="evidence" value="ECO:0007669"/>
    <property type="project" value="TreeGrafter"/>
</dbReference>
<dbReference type="OrthoDB" id="3826869at2"/>
<dbReference type="InterPro" id="IPR011008">
    <property type="entry name" value="Dimeric_a/b-barrel"/>
</dbReference>
<dbReference type="GO" id="GO:0016857">
    <property type="term" value="F:racemase and epimerase activity, acting on carbohydrates and derivatives"/>
    <property type="evidence" value="ECO:0007669"/>
    <property type="project" value="InterPro"/>
</dbReference>
<proteinExistence type="predicted"/>
<protein>
    <submittedName>
        <fullName evidence="1">L-rhamnose mutarotase</fullName>
    </submittedName>
</protein>
<dbReference type="AlphaFoldDB" id="A0A2V5IUR3"/>
<dbReference type="SUPFAM" id="SSF54909">
    <property type="entry name" value="Dimeric alpha+beta barrel"/>
    <property type="match status" value="1"/>
</dbReference>
<dbReference type="EMBL" id="QJVC01000015">
    <property type="protein sequence ID" value="PYI37873.1"/>
    <property type="molecule type" value="Genomic_DNA"/>
</dbReference>
<dbReference type="Pfam" id="PF05336">
    <property type="entry name" value="rhaM"/>
    <property type="match status" value="1"/>
</dbReference>
<dbReference type="Proteomes" id="UP000247980">
    <property type="component" value="Unassembled WGS sequence"/>
</dbReference>
<sequence>MSQKIALHTRLKPGKEAEYDSVHARIGDELDAALRAAGVTGWSIWRSGRELFHVVEVADYQAMRKELALNPVNIEWQAVMAELLEVADDYSGADMGLPKVWELP</sequence>
<evidence type="ECO:0000313" key="1">
    <source>
        <dbReference type="EMBL" id="PYI37873.1"/>
    </source>
</evidence>
<keyword evidence="2" id="KW-1185">Reference proteome</keyword>
<accession>A0A2V5IUR3</accession>
<reference evidence="1 2" key="1">
    <citation type="submission" date="2018-05" db="EMBL/GenBank/DDBJ databases">
        <title>Genetic diversity of glacier-inhabiting Cryobacterium bacteria in China and description of Cryobacterium mengkeensis sp. nov. and Arthrobacter glacialis sp. nov.</title>
        <authorList>
            <person name="Liu Q."/>
            <person name="Xin Y.-H."/>
        </authorList>
    </citation>
    <scope>NUCLEOTIDE SEQUENCE [LARGE SCALE GENOMIC DNA]</scope>
    <source>
        <strain evidence="1 2">B7</strain>
    </source>
</reference>
<gene>
    <name evidence="1" type="ORF">CVS30_13110</name>
</gene>